<dbReference type="KEGG" id="acep:105626830"/>
<evidence type="ECO:0000313" key="5">
    <source>
        <dbReference type="EnsemblMetazoa" id="XP_012063513.1"/>
    </source>
</evidence>
<protein>
    <recommendedName>
        <fullName evidence="4">Carbohydrate kinase FGGY N-terminal domain-containing protein</fullName>
    </recommendedName>
</protein>
<reference evidence="5" key="2">
    <citation type="submission" date="2016-04" db="UniProtKB">
        <authorList>
            <consortium name="EnsemblMetazoa"/>
        </authorList>
    </citation>
    <scope>IDENTIFICATION</scope>
</reference>
<dbReference type="SUPFAM" id="SSF53067">
    <property type="entry name" value="Actin-like ATPase domain"/>
    <property type="match status" value="1"/>
</dbReference>
<dbReference type="eggNOG" id="KOG2517">
    <property type="taxonomic scope" value="Eukaryota"/>
</dbReference>
<evidence type="ECO:0000256" key="3">
    <source>
        <dbReference type="ARBA" id="ARBA00022777"/>
    </source>
</evidence>
<dbReference type="Pfam" id="PF00370">
    <property type="entry name" value="FGGY_N"/>
    <property type="match status" value="1"/>
</dbReference>
<dbReference type="AlphaFoldDB" id="A0A158P155"/>
<dbReference type="GO" id="GO:0046167">
    <property type="term" value="P:glycerol-3-phosphate biosynthetic process"/>
    <property type="evidence" value="ECO:0007669"/>
    <property type="project" value="TreeGrafter"/>
</dbReference>
<comment type="similarity">
    <text evidence="1">Belongs to the FGGY kinase family.</text>
</comment>
<dbReference type="EMBL" id="ADTU01005774">
    <property type="status" value="NOT_ANNOTATED_CDS"/>
    <property type="molecule type" value="Genomic_DNA"/>
</dbReference>
<dbReference type="EnsemblMetazoa" id="XM_012208123.1">
    <property type="protein sequence ID" value="XP_012063513.1"/>
    <property type="gene ID" value="LOC105626830"/>
</dbReference>
<dbReference type="GO" id="GO:0005739">
    <property type="term" value="C:mitochondrion"/>
    <property type="evidence" value="ECO:0007669"/>
    <property type="project" value="TreeGrafter"/>
</dbReference>
<sequence>MPENVKKTGPLIGAIDEGTSSARFLVFDVLRRNVVALHQIEIKQKYPQEGWVEQDPKEILEAVIACIEETLRKIKNFGLSVSDIKAIGITNQRETTLVWDKETELNYMNPNEL</sequence>
<reference evidence="6" key="1">
    <citation type="journal article" date="2011" name="PLoS Genet.">
        <title>The genome sequence of the leaf-cutter ant Atta cephalotes reveals insights into its obligate symbiotic lifestyle.</title>
        <authorList>
            <person name="Suen G."/>
            <person name="Teiling C."/>
            <person name="Li L."/>
            <person name="Holt C."/>
            <person name="Abouheif E."/>
            <person name="Bornberg-Bauer E."/>
            <person name="Bouffard P."/>
            <person name="Caldera E.J."/>
            <person name="Cash E."/>
            <person name="Cavanaugh A."/>
            <person name="Denas O."/>
            <person name="Elhaik E."/>
            <person name="Fave M.J."/>
            <person name="Gadau J."/>
            <person name="Gibson J.D."/>
            <person name="Graur D."/>
            <person name="Grubbs K.J."/>
            <person name="Hagen D.E."/>
            <person name="Harkins T.T."/>
            <person name="Helmkampf M."/>
            <person name="Hu H."/>
            <person name="Johnson B.R."/>
            <person name="Kim J."/>
            <person name="Marsh S.E."/>
            <person name="Moeller J.A."/>
            <person name="Munoz-Torres M.C."/>
            <person name="Murphy M.C."/>
            <person name="Naughton M.C."/>
            <person name="Nigam S."/>
            <person name="Overson R."/>
            <person name="Rajakumar R."/>
            <person name="Reese J.T."/>
            <person name="Scott J.J."/>
            <person name="Smith C.R."/>
            <person name="Tao S."/>
            <person name="Tsutsui N.D."/>
            <person name="Viljakainen L."/>
            <person name="Wissler L."/>
            <person name="Yandell M.D."/>
            <person name="Zimmer F."/>
            <person name="Taylor J."/>
            <person name="Slater S.C."/>
            <person name="Clifton S.W."/>
            <person name="Warren W.C."/>
            <person name="Elsik C.G."/>
            <person name="Smith C.D."/>
            <person name="Weinstock G.M."/>
            <person name="Gerardo N.M."/>
            <person name="Currie C.R."/>
        </authorList>
    </citation>
    <scope>NUCLEOTIDE SEQUENCE [LARGE SCALE GENOMIC DNA]</scope>
</reference>
<dbReference type="InParanoid" id="A0A158P155"/>
<proteinExistence type="inferred from homology"/>
<evidence type="ECO:0000259" key="4">
    <source>
        <dbReference type="Pfam" id="PF00370"/>
    </source>
</evidence>
<dbReference type="STRING" id="12957.A0A158P155"/>
<dbReference type="GO" id="GO:0006641">
    <property type="term" value="P:triglyceride metabolic process"/>
    <property type="evidence" value="ECO:0007669"/>
    <property type="project" value="TreeGrafter"/>
</dbReference>
<dbReference type="OrthoDB" id="5422795at2759"/>
<keyword evidence="2" id="KW-0808">Transferase</keyword>
<dbReference type="InterPro" id="IPR018484">
    <property type="entry name" value="FGGY_N"/>
</dbReference>
<dbReference type="GO" id="GO:0004370">
    <property type="term" value="F:glycerol kinase activity"/>
    <property type="evidence" value="ECO:0007669"/>
    <property type="project" value="TreeGrafter"/>
</dbReference>
<dbReference type="GO" id="GO:0006071">
    <property type="term" value="P:glycerol metabolic process"/>
    <property type="evidence" value="ECO:0007669"/>
    <property type="project" value="TreeGrafter"/>
</dbReference>
<keyword evidence="3" id="KW-0418">Kinase</keyword>
<accession>A0A158P155</accession>
<name>A0A158P155_ATTCE</name>
<dbReference type="PANTHER" id="PTHR10196:SF69">
    <property type="entry name" value="GLYCEROL KINASE"/>
    <property type="match status" value="1"/>
</dbReference>
<dbReference type="InterPro" id="IPR043129">
    <property type="entry name" value="ATPase_NBD"/>
</dbReference>
<feature type="domain" description="Carbohydrate kinase FGGY N-terminal" evidence="4">
    <location>
        <begin position="12"/>
        <end position="105"/>
    </location>
</feature>
<evidence type="ECO:0000256" key="1">
    <source>
        <dbReference type="ARBA" id="ARBA00009156"/>
    </source>
</evidence>
<dbReference type="Proteomes" id="UP000005205">
    <property type="component" value="Unassembled WGS sequence"/>
</dbReference>
<evidence type="ECO:0000313" key="6">
    <source>
        <dbReference type="Proteomes" id="UP000005205"/>
    </source>
</evidence>
<organism evidence="5 6">
    <name type="scientific">Atta cephalotes</name>
    <name type="common">Leafcutter ant</name>
    <dbReference type="NCBI Taxonomy" id="12957"/>
    <lineage>
        <taxon>Eukaryota</taxon>
        <taxon>Metazoa</taxon>
        <taxon>Ecdysozoa</taxon>
        <taxon>Arthropoda</taxon>
        <taxon>Hexapoda</taxon>
        <taxon>Insecta</taxon>
        <taxon>Pterygota</taxon>
        <taxon>Neoptera</taxon>
        <taxon>Endopterygota</taxon>
        <taxon>Hymenoptera</taxon>
        <taxon>Apocrita</taxon>
        <taxon>Aculeata</taxon>
        <taxon>Formicoidea</taxon>
        <taxon>Formicidae</taxon>
        <taxon>Myrmicinae</taxon>
        <taxon>Atta</taxon>
    </lineage>
</organism>
<evidence type="ECO:0000256" key="2">
    <source>
        <dbReference type="ARBA" id="ARBA00022679"/>
    </source>
</evidence>
<dbReference type="PANTHER" id="PTHR10196">
    <property type="entry name" value="SUGAR KINASE"/>
    <property type="match status" value="1"/>
</dbReference>
<dbReference type="Gene3D" id="3.30.420.40">
    <property type="match status" value="1"/>
</dbReference>
<dbReference type="EMBL" id="ADTU01005775">
    <property type="status" value="NOT_ANNOTATED_CDS"/>
    <property type="molecule type" value="Genomic_DNA"/>
</dbReference>
<keyword evidence="6" id="KW-1185">Reference proteome</keyword>
<gene>
    <name evidence="5" type="primary">105626830</name>
</gene>